<proteinExistence type="predicted"/>
<dbReference type="Gene3D" id="3.40.50.1820">
    <property type="entry name" value="alpha/beta hydrolase"/>
    <property type="match status" value="1"/>
</dbReference>
<keyword evidence="3" id="KW-0378">Hydrolase</keyword>
<dbReference type="SUPFAM" id="SSF53474">
    <property type="entry name" value="alpha/beta-Hydrolases"/>
    <property type="match status" value="1"/>
</dbReference>
<keyword evidence="1" id="KW-0732">Signal</keyword>
<protein>
    <submittedName>
        <fullName evidence="3">Alpha/beta hydrolase fold family protein</fullName>
    </submittedName>
</protein>
<dbReference type="Proteomes" id="UP000060787">
    <property type="component" value="Chromosome"/>
</dbReference>
<dbReference type="PATRIC" id="fig|84531.8.peg.955"/>
<dbReference type="STRING" id="84531.LA76x_0929"/>
<evidence type="ECO:0000313" key="3">
    <source>
        <dbReference type="EMBL" id="ALN79089.1"/>
    </source>
</evidence>
<dbReference type="KEGG" id="lab:LA76x_0929"/>
<feature type="chain" id="PRO_5006596735" evidence="1">
    <location>
        <begin position="26"/>
        <end position="352"/>
    </location>
</feature>
<gene>
    <name evidence="3" type="ORF">LA76x_0929</name>
</gene>
<dbReference type="PANTHER" id="PTHR43689">
    <property type="entry name" value="HYDROLASE"/>
    <property type="match status" value="1"/>
</dbReference>
<evidence type="ECO:0000259" key="2">
    <source>
        <dbReference type="Pfam" id="PF00561"/>
    </source>
</evidence>
<dbReference type="InterPro" id="IPR000073">
    <property type="entry name" value="AB_hydrolase_1"/>
</dbReference>
<organism evidence="3 4">
    <name type="scientific">Lysobacter antibioticus</name>
    <dbReference type="NCBI Taxonomy" id="84531"/>
    <lineage>
        <taxon>Bacteria</taxon>
        <taxon>Pseudomonadati</taxon>
        <taxon>Pseudomonadota</taxon>
        <taxon>Gammaproteobacteria</taxon>
        <taxon>Lysobacterales</taxon>
        <taxon>Lysobacteraceae</taxon>
        <taxon>Lysobacter</taxon>
    </lineage>
</organism>
<dbReference type="Pfam" id="PF00561">
    <property type="entry name" value="Abhydrolase_1"/>
    <property type="match status" value="1"/>
</dbReference>
<dbReference type="AlphaFoldDB" id="A0A0S2F6J1"/>
<dbReference type="EMBL" id="CP011129">
    <property type="protein sequence ID" value="ALN79089.1"/>
    <property type="molecule type" value="Genomic_DNA"/>
</dbReference>
<dbReference type="RefSeq" id="WP_057916768.1">
    <property type="nucleotide sequence ID" value="NZ_CP011129.1"/>
</dbReference>
<name>A0A0S2F6J1_LYSAN</name>
<evidence type="ECO:0000313" key="4">
    <source>
        <dbReference type="Proteomes" id="UP000060787"/>
    </source>
</evidence>
<sequence length="352" mass="37593">MSSPNKTCGRVAATLLMTLAWSAGAADAPAPAATSTAVPDPALDAYAEPAQRVDIGKGRRLNLRCSGQGEPTVLLEAGFAADSMAWAKSQPLIAERNRVCAYDRAGVGYSDPGPLPRDLDADVADLHALIEAADLDTPLILIGHSYGSLVVRRFDERYPKLVEALVLVDPPVQNVGAFSASYAEREAEVAPKMLAMYRVCEQGAKDGRLSATPPAELKSCLRGPNPNYSERLNAAILGWRSKPAFWTGMISASERRAPLYSGPVPKSERHDGKPVIVLSADRPYSGAPPKDMEALLAAREQTHTALMATSRLAKRVTIENSTHDIPGGQPTAPAIAVFEAMQMRQRAKSGKD</sequence>
<dbReference type="GO" id="GO:0016787">
    <property type="term" value="F:hydrolase activity"/>
    <property type="evidence" value="ECO:0007669"/>
    <property type="project" value="UniProtKB-KW"/>
</dbReference>
<dbReference type="InterPro" id="IPR029058">
    <property type="entry name" value="AB_hydrolase_fold"/>
</dbReference>
<evidence type="ECO:0000256" key="1">
    <source>
        <dbReference type="SAM" id="SignalP"/>
    </source>
</evidence>
<accession>A0A0S2F6J1</accession>
<feature type="signal peptide" evidence="1">
    <location>
        <begin position="1"/>
        <end position="25"/>
    </location>
</feature>
<keyword evidence="4" id="KW-1185">Reference proteome</keyword>
<dbReference type="PANTHER" id="PTHR43689:SF8">
    <property type="entry name" value="ALPHA_BETA-HYDROLASES SUPERFAMILY PROTEIN"/>
    <property type="match status" value="1"/>
</dbReference>
<reference evidence="3 4" key="1">
    <citation type="journal article" date="2015" name="BMC Genomics">
        <title>Comparative genomics and metabolic profiling of the genus Lysobacter.</title>
        <authorList>
            <person name="de Bruijn I."/>
            <person name="Cheng X."/>
            <person name="de Jager V."/>
            <person name="Exposito R.G."/>
            <person name="Watrous J."/>
            <person name="Patel N."/>
            <person name="Postma J."/>
            <person name="Dorrestein P.C."/>
            <person name="Kobayashi D."/>
            <person name="Raaijmakers J.M."/>
        </authorList>
    </citation>
    <scope>NUCLEOTIDE SEQUENCE [LARGE SCALE GENOMIC DNA]</scope>
    <source>
        <strain evidence="3 4">76</strain>
    </source>
</reference>
<feature type="domain" description="AB hydrolase-1" evidence="2">
    <location>
        <begin position="71"/>
        <end position="221"/>
    </location>
</feature>